<feature type="compositionally biased region" description="Polar residues" evidence="1">
    <location>
        <begin position="24"/>
        <end position="40"/>
    </location>
</feature>
<name>K6V3F1_9MICO</name>
<evidence type="ECO:0000313" key="4">
    <source>
        <dbReference type="Proteomes" id="UP000008495"/>
    </source>
</evidence>
<keyword evidence="2" id="KW-0732">Signal</keyword>
<sequence length="264" mass="27809">MNSALARRLTMLVLAAPLALTACSGGSSPQPTGAASSSAPNLGELQPGQQVDKNKFFETARFGVKQLKSHSFTSEYGKSGSVMTSSGVIDNSDPGNVKRQVTMKSPTGKSQDFVVADKFLYSRTSNSSDKWIKAPVGQRADQILASVSAVPDDSKNLVQLITYVGEEDVNGKKTKHFSLTLNAPTGSTAAATGDAGTSKVEYWLDDKYLPRKMVNVVNGLPSTTLYDKWGEPVTITVPPEDQVTLAPSTTPPGSPAPTASSPAK</sequence>
<feature type="region of interest" description="Disordered" evidence="1">
    <location>
        <begin position="239"/>
        <end position="264"/>
    </location>
</feature>
<dbReference type="PROSITE" id="PS51257">
    <property type="entry name" value="PROKAR_LIPOPROTEIN"/>
    <property type="match status" value="1"/>
</dbReference>
<dbReference type="Gene3D" id="2.50.20.20">
    <property type="match status" value="1"/>
</dbReference>
<dbReference type="Proteomes" id="UP000008495">
    <property type="component" value="Unassembled WGS sequence"/>
</dbReference>
<feature type="region of interest" description="Disordered" evidence="1">
    <location>
        <begin position="24"/>
        <end position="47"/>
    </location>
</feature>
<reference evidence="3 4" key="1">
    <citation type="submission" date="2012-08" db="EMBL/GenBank/DDBJ databases">
        <title>Whole genome shotgun sequence of Austwickia chelonae NBRC 105200.</title>
        <authorList>
            <person name="Yoshida I."/>
            <person name="Hosoyama A."/>
            <person name="Tsuchikane K."/>
            <person name="Katsumata H."/>
            <person name="Ando Y."/>
            <person name="Ohji S."/>
            <person name="Hamada M."/>
            <person name="Tamura T."/>
            <person name="Yamazoe A."/>
            <person name="Yamazaki S."/>
            <person name="Fujita N."/>
        </authorList>
    </citation>
    <scope>NUCLEOTIDE SEQUENCE [LARGE SCALE GENOMIC DNA]</scope>
    <source>
        <strain evidence="3 4">NBRC 105200</strain>
    </source>
</reference>
<accession>K6V3F1</accession>
<evidence type="ECO:0000256" key="1">
    <source>
        <dbReference type="SAM" id="MobiDB-lite"/>
    </source>
</evidence>
<comment type="caution">
    <text evidence="3">The sequence shown here is derived from an EMBL/GenBank/DDBJ whole genome shotgun (WGS) entry which is preliminary data.</text>
</comment>
<protein>
    <recommendedName>
        <fullName evidence="5">Lipoprotein</fullName>
    </recommendedName>
</protein>
<feature type="compositionally biased region" description="Polar residues" evidence="1">
    <location>
        <begin position="76"/>
        <end position="89"/>
    </location>
</feature>
<feature type="chain" id="PRO_5038893524" description="Lipoprotein" evidence="2">
    <location>
        <begin position="23"/>
        <end position="264"/>
    </location>
</feature>
<dbReference type="RefSeq" id="WP_006501333.1">
    <property type="nucleotide sequence ID" value="NZ_BAGZ01000001.1"/>
</dbReference>
<dbReference type="InterPro" id="IPR029046">
    <property type="entry name" value="LolA/LolB/LppX"/>
</dbReference>
<dbReference type="eggNOG" id="ENOG5031AZ5">
    <property type="taxonomic scope" value="Bacteria"/>
</dbReference>
<evidence type="ECO:0008006" key="5">
    <source>
        <dbReference type="Google" id="ProtNLM"/>
    </source>
</evidence>
<keyword evidence="4" id="KW-1185">Reference proteome</keyword>
<dbReference type="AlphaFoldDB" id="K6V3F1"/>
<dbReference type="OrthoDB" id="3781094at2"/>
<dbReference type="SUPFAM" id="SSF89392">
    <property type="entry name" value="Prokaryotic lipoproteins and lipoprotein localization factors"/>
    <property type="match status" value="1"/>
</dbReference>
<gene>
    <name evidence="3" type="ORF">AUCHE_01_01450</name>
</gene>
<feature type="region of interest" description="Disordered" evidence="1">
    <location>
        <begin position="76"/>
        <end position="106"/>
    </location>
</feature>
<evidence type="ECO:0000313" key="3">
    <source>
        <dbReference type="EMBL" id="GAB76583.1"/>
    </source>
</evidence>
<dbReference type="EMBL" id="BAGZ01000001">
    <property type="protein sequence ID" value="GAB76583.1"/>
    <property type="molecule type" value="Genomic_DNA"/>
</dbReference>
<evidence type="ECO:0000256" key="2">
    <source>
        <dbReference type="SAM" id="SignalP"/>
    </source>
</evidence>
<proteinExistence type="predicted"/>
<organism evidence="3 4">
    <name type="scientific">Austwickia chelonae NBRC 105200</name>
    <dbReference type="NCBI Taxonomy" id="1184607"/>
    <lineage>
        <taxon>Bacteria</taxon>
        <taxon>Bacillati</taxon>
        <taxon>Actinomycetota</taxon>
        <taxon>Actinomycetes</taxon>
        <taxon>Micrococcales</taxon>
        <taxon>Dermatophilaceae</taxon>
        <taxon>Austwickia</taxon>
    </lineage>
</organism>
<feature type="signal peptide" evidence="2">
    <location>
        <begin position="1"/>
        <end position="22"/>
    </location>
</feature>